<dbReference type="EMBL" id="RQTK01000769">
    <property type="protein sequence ID" value="RUS75127.1"/>
    <property type="molecule type" value="Genomic_DNA"/>
</dbReference>
<keyword evidence="1" id="KW-0472">Membrane</keyword>
<evidence type="ECO:0000313" key="2">
    <source>
        <dbReference type="EMBL" id="RUS75127.1"/>
    </source>
</evidence>
<sequence>MYVCLYIIKYSSYFAGPSICTSDISYFFFSFLYYKSRFDLRLGKVKFIQSLGNIVLGITFKLKMLETISKQKSGLRIHVHVLLSNQDCKWKDNCLRLVLQA</sequence>
<proteinExistence type="predicted"/>
<reference evidence="2 3" key="1">
    <citation type="submission" date="2019-01" db="EMBL/GenBank/DDBJ databases">
        <title>A draft genome assembly of the solar-powered sea slug Elysia chlorotica.</title>
        <authorList>
            <person name="Cai H."/>
            <person name="Li Q."/>
            <person name="Fang X."/>
            <person name="Li J."/>
            <person name="Curtis N.E."/>
            <person name="Altenburger A."/>
            <person name="Shibata T."/>
            <person name="Feng M."/>
            <person name="Maeda T."/>
            <person name="Schwartz J.A."/>
            <person name="Shigenobu S."/>
            <person name="Lundholm N."/>
            <person name="Nishiyama T."/>
            <person name="Yang H."/>
            <person name="Hasebe M."/>
            <person name="Li S."/>
            <person name="Pierce S.K."/>
            <person name="Wang J."/>
        </authorList>
    </citation>
    <scope>NUCLEOTIDE SEQUENCE [LARGE SCALE GENOMIC DNA]</scope>
    <source>
        <strain evidence="2">EC2010</strain>
        <tissue evidence="2">Whole organism of an adult</tissue>
    </source>
</reference>
<protein>
    <submittedName>
        <fullName evidence="2">Uncharacterized protein</fullName>
    </submittedName>
</protein>
<gene>
    <name evidence="2" type="ORF">EGW08_017111</name>
</gene>
<organism evidence="2 3">
    <name type="scientific">Elysia chlorotica</name>
    <name type="common">Eastern emerald elysia</name>
    <name type="synonym">Sea slug</name>
    <dbReference type="NCBI Taxonomy" id="188477"/>
    <lineage>
        <taxon>Eukaryota</taxon>
        <taxon>Metazoa</taxon>
        <taxon>Spiralia</taxon>
        <taxon>Lophotrochozoa</taxon>
        <taxon>Mollusca</taxon>
        <taxon>Gastropoda</taxon>
        <taxon>Heterobranchia</taxon>
        <taxon>Euthyneura</taxon>
        <taxon>Panpulmonata</taxon>
        <taxon>Sacoglossa</taxon>
        <taxon>Placobranchoidea</taxon>
        <taxon>Plakobranchidae</taxon>
        <taxon>Elysia</taxon>
    </lineage>
</organism>
<dbReference type="Proteomes" id="UP000271974">
    <property type="component" value="Unassembled WGS sequence"/>
</dbReference>
<dbReference type="AlphaFoldDB" id="A0A433T0U3"/>
<keyword evidence="3" id="KW-1185">Reference proteome</keyword>
<keyword evidence="1" id="KW-1133">Transmembrane helix</keyword>
<evidence type="ECO:0000256" key="1">
    <source>
        <dbReference type="SAM" id="Phobius"/>
    </source>
</evidence>
<evidence type="ECO:0000313" key="3">
    <source>
        <dbReference type="Proteomes" id="UP000271974"/>
    </source>
</evidence>
<accession>A0A433T0U3</accession>
<name>A0A433T0U3_ELYCH</name>
<keyword evidence="1" id="KW-0812">Transmembrane</keyword>
<feature type="transmembrane region" description="Helical" evidence="1">
    <location>
        <begin position="12"/>
        <end position="34"/>
    </location>
</feature>
<comment type="caution">
    <text evidence="2">The sequence shown here is derived from an EMBL/GenBank/DDBJ whole genome shotgun (WGS) entry which is preliminary data.</text>
</comment>